<dbReference type="PROSITE" id="PS50894">
    <property type="entry name" value="HPT"/>
    <property type="match status" value="1"/>
</dbReference>
<dbReference type="InterPro" id="IPR003661">
    <property type="entry name" value="HisK_dim/P_dom"/>
</dbReference>
<dbReference type="AlphaFoldDB" id="A0A1C3EIP2"/>
<keyword evidence="5" id="KW-0997">Cell inner membrane</keyword>
<dbReference type="InterPro" id="IPR036097">
    <property type="entry name" value="HisK_dim/P_sf"/>
</dbReference>
<evidence type="ECO:0000256" key="10">
    <source>
        <dbReference type="ARBA" id="ARBA00022840"/>
    </source>
</evidence>
<organism evidence="21 22">
    <name type="scientific">Veronia pacifica</name>
    <dbReference type="NCBI Taxonomy" id="1080227"/>
    <lineage>
        <taxon>Bacteria</taxon>
        <taxon>Pseudomonadati</taxon>
        <taxon>Pseudomonadota</taxon>
        <taxon>Gammaproteobacteria</taxon>
        <taxon>Vibrionales</taxon>
        <taxon>Vibrionaceae</taxon>
        <taxon>Veronia</taxon>
    </lineage>
</organism>
<dbReference type="SMART" id="SM00448">
    <property type="entry name" value="REC"/>
    <property type="match status" value="1"/>
</dbReference>
<dbReference type="CDD" id="cd00082">
    <property type="entry name" value="HisKA"/>
    <property type="match status" value="1"/>
</dbReference>
<evidence type="ECO:0000256" key="8">
    <source>
        <dbReference type="ARBA" id="ARBA00022692"/>
    </source>
</evidence>
<dbReference type="CDD" id="cd17546">
    <property type="entry name" value="REC_hyHK_CKI1_RcsC-like"/>
    <property type="match status" value="1"/>
</dbReference>
<dbReference type="SMART" id="SM00387">
    <property type="entry name" value="HATPase_c"/>
    <property type="match status" value="1"/>
</dbReference>
<dbReference type="Gene3D" id="1.10.287.130">
    <property type="match status" value="1"/>
</dbReference>
<comment type="caution">
    <text evidence="21">The sequence shown here is derived from an EMBL/GenBank/DDBJ whole genome shotgun (WGS) entry which is preliminary data.</text>
</comment>
<feature type="coiled-coil region" evidence="16">
    <location>
        <begin position="261"/>
        <end position="299"/>
    </location>
</feature>
<name>A0A1C3EIP2_9GAMM</name>
<comment type="catalytic activity">
    <reaction evidence="1">
        <text>ATP + protein L-histidine = ADP + protein N-phospho-L-histidine.</text>
        <dbReference type="EC" id="2.7.13.3"/>
    </reaction>
</comment>
<dbReference type="Pfam" id="PF00072">
    <property type="entry name" value="Response_reg"/>
    <property type="match status" value="1"/>
</dbReference>
<keyword evidence="12" id="KW-0902">Two-component regulatory system</keyword>
<keyword evidence="22" id="KW-1185">Reference proteome</keyword>
<evidence type="ECO:0000256" key="1">
    <source>
        <dbReference type="ARBA" id="ARBA00000085"/>
    </source>
</evidence>
<dbReference type="GO" id="GO:0000155">
    <property type="term" value="F:phosphorelay sensor kinase activity"/>
    <property type="evidence" value="ECO:0007669"/>
    <property type="project" value="InterPro"/>
</dbReference>
<feature type="domain" description="HPt" evidence="20">
    <location>
        <begin position="694"/>
        <end position="792"/>
    </location>
</feature>
<dbReference type="PANTHER" id="PTHR43047">
    <property type="entry name" value="TWO-COMPONENT HISTIDINE PROTEIN KINASE"/>
    <property type="match status" value="1"/>
</dbReference>
<accession>A0A1C3EIP2</accession>
<dbReference type="GO" id="GO:0009927">
    <property type="term" value="F:histidine phosphotransfer kinase activity"/>
    <property type="evidence" value="ECO:0007669"/>
    <property type="project" value="TreeGrafter"/>
</dbReference>
<dbReference type="PROSITE" id="PS50110">
    <property type="entry name" value="RESPONSE_REGULATORY"/>
    <property type="match status" value="1"/>
</dbReference>
<dbReference type="EMBL" id="LYBM01000019">
    <property type="protein sequence ID" value="ODA33088.1"/>
    <property type="molecule type" value="Genomic_DNA"/>
</dbReference>
<dbReference type="Pfam" id="PF02518">
    <property type="entry name" value="HATPase_c"/>
    <property type="match status" value="1"/>
</dbReference>
<dbReference type="InterPro" id="IPR036641">
    <property type="entry name" value="HPT_dom_sf"/>
</dbReference>
<feature type="domain" description="Histidine kinase" evidence="18">
    <location>
        <begin position="306"/>
        <end position="531"/>
    </location>
</feature>
<dbReference type="Gene3D" id="3.30.565.10">
    <property type="entry name" value="Histidine kinase-like ATPase, C-terminal domain"/>
    <property type="match status" value="1"/>
</dbReference>
<feature type="modified residue" description="4-aspartylphosphate" evidence="15">
    <location>
        <position position="604"/>
    </location>
</feature>
<evidence type="ECO:0000256" key="4">
    <source>
        <dbReference type="ARBA" id="ARBA00022475"/>
    </source>
</evidence>
<evidence type="ECO:0000256" key="7">
    <source>
        <dbReference type="ARBA" id="ARBA00022679"/>
    </source>
</evidence>
<dbReference type="InterPro" id="IPR036890">
    <property type="entry name" value="HATPase_C_sf"/>
</dbReference>
<keyword evidence="7" id="KW-0808">Transferase</keyword>
<evidence type="ECO:0000259" key="20">
    <source>
        <dbReference type="PROSITE" id="PS50894"/>
    </source>
</evidence>
<dbReference type="SUPFAM" id="SSF52172">
    <property type="entry name" value="CheY-like"/>
    <property type="match status" value="1"/>
</dbReference>
<dbReference type="FunFam" id="3.30.565.10:FF:000010">
    <property type="entry name" value="Sensor histidine kinase RcsC"/>
    <property type="match status" value="1"/>
</dbReference>
<evidence type="ECO:0000256" key="3">
    <source>
        <dbReference type="ARBA" id="ARBA00012438"/>
    </source>
</evidence>
<dbReference type="Gene3D" id="6.10.340.10">
    <property type="match status" value="1"/>
</dbReference>
<evidence type="ECO:0000256" key="2">
    <source>
        <dbReference type="ARBA" id="ARBA00004429"/>
    </source>
</evidence>
<keyword evidence="13 17" id="KW-0472">Membrane</keyword>
<dbReference type="Pfam" id="PF01627">
    <property type="entry name" value="Hpt"/>
    <property type="match status" value="1"/>
</dbReference>
<dbReference type="InterPro" id="IPR001789">
    <property type="entry name" value="Sig_transdc_resp-reg_receiver"/>
</dbReference>
<keyword evidence="10" id="KW-0547">Nucleotide-binding</keyword>
<reference evidence="21 22" key="1">
    <citation type="submission" date="2016-05" db="EMBL/GenBank/DDBJ databases">
        <title>Genomic Taxonomy of the Vibrionaceae.</title>
        <authorList>
            <person name="Gomez-Gil B."/>
            <person name="Enciso-Ibarra J."/>
        </authorList>
    </citation>
    <scope>NUCLEOTIDE SEQUENCE [LARGE SCALE GENOMIC DNA]</scope>
    <source>
        <strain evidence="21 22">CAIM 1920</strain>
    </source>
</reference>
<sequence length="796" mass="89881">MSIKLKLIIGFAIVSILAALNGLWGLVELRQVLNTFDREIPRGISHLKHHAEMDGLAKDIRFYDEVLSQSVRNYAYTENQEWKQRYLTYSPQLSAAIKQAIEQGKVDKQSIFEQLEKTNQALVAAETDALTLIDQGKASAAIRLIEGERYQSLKRLYSDQLEAYHSDRQMKHSQAFIASIDESARATQTFRTQLHVIMKEVTIIGIIIFVMSLIIGLLITQSIVKPIHRLLLRIQTVDDSAIKRSAQRKSESETIRLLHAFNRMTDNLVSANKQLSQSKAELEERVALRTEQLQQANAAKSQFLAYMSHEIRTPLNAIINLSSHLTRVNLPIEHQKTVNTINESSRHLLSIVNEVLDLSKIESKKLTLHPVYFDLHLAMQSVVDTLKTDADNKAIALNFVYPDTAPHWVYADKVRVRQIIINLVNNGIKFTKHGSVTLTVSYQAPEPSSHPETGTFTFTVQDTGPGINNEDQKRLFENFKQLHNPVTQQHQGSGLGLAICKELVTLMKGNIEIESHVGFGSKFRFSLSLPLPPPDYQASNHNEQTVISDHLRGRKIILAEDNPTNIAVAQLFFSEQQLTITTVENGQALLDQLNREQFDIILVDLEMPIMDGLTATHHIRTGKAGLTHQQAPIVALSAHSTSDHERRCQEAGVDIYLPKPIDFPLLFKTLENLSTQTSSHSASTPSKIKDDDKYARRMKKYRALFLAEIPLIVSAFEQYISKDQMSTEQFTQIQKTAHKHKSSSGQLGFSEVFEYLQHIEQQAKEENIQAVKQTYCLLKTALRRVEDELVAEAASP</sequence>
<dbReference type="EC" id="2.7.13.3" evidence="3"/>
<evidence type="ECO:0000256" key="12">
    <source>
        <dbReference type="ARBA" id="ARBA00023012"/>
    </source>
</evidence>
<evidence type="ECO:0000256" key="5">
    <source>
        <dbReference type="ARBA" id="ARBA00022519"/>
    </source>
</evidence>
<proteinExistence type="predicted"/>
<dbReference type="RefSeq" id="WP_068902430.1">
    <property type="nucleotide sequence ID" value="NZ_JBHUIF010000002.1"/>
</dbReference>
<evidence type="ECO:0000259" key="19">
    <source>
        <dbReference type="PROSITE" id="PS50110"/>
    </source>
</evidence>
<keyword evidence="10" id="KW-0067">ATP-binding</keyword>
<dbReference type="SMART" id="SM00388">
    <property type="entry name" value="HisKA"/>
    <property type="match status" value="1"/>
</dbReference>
<evidence type="ECO:0000256" key="15">
    <source>
        <dbReference type="PROSITE-ProRule" id="PRU00169"/>
    </source>
</evidence>
<keyword evidence="9" id="KW-0418">Kinase</keyword>
<keyword evidence="8 17" id="KW-0812">Transmembrane</keyword>
<dbReference type="OrthoDB" id="9810730at2"/>
<dbReference type="Gene3D" id="3.40.50.2300">
    <property type="match status" value="1"/>
</dbReference>
<feature type="transmembrane region" description="Helical" evidence="17">
    <location>
        <begin position="201"/>
        <end position="224"/>
    </location>
</feature>
<dbReference type="GO" id="GO:0005886">
    <property type="term" value="C:plasma membrane"/>
    <property type="evidence" value="ECO:0007669"/>
    <property type="project" value="UniProtKB-SubCell"/>
</dbReference>
<evidence type="ECO:0000313" key="22">
    <source>
        <dbReference type="Proteomes" id="UP000094936"/>
    </source>
</evidence>
<evidence type="ECO:0000313" key="21">
    <source>
        <dbReference type="EMBL" id="ODA33088.1"/>
    </source>
</evidence>
<dbReference type="InterPro" id="IPR004358">
    <property type="entry name" value="Sig_transdc_His_kin-like_C"/>
</dbReference>
<evidence type="ECO:0000256" key="17">
    <source>
        <dbReference type="SAM" id="Phobius"/>
    </source>
</evidence>
<feature type="modified residue" description="Phosphohistidine" evidence="14">
    <location>
        <position position="738"/>
    </location>
</feature>
<dbReference type="InterPro" id="IPR005467">
    <property type="entry name" value="His_kinase_dom"/>
</dbReference>
<evidence type="ECO:0000256" key="9">
    <source>
        <dbReference type="ARBA" id="ARBA00022777"/>
    </source>
</evidence>
<dbReference type="PRINTS" id="PR00344">
    <property type="entry name" value="BCTRLSENSOR"/>
</dbReference>
<comment type="subcellular location">
    <subcellularLocation>
        <location evidence="2">Cell inner membrane</location>
        <topology evidence="2">Multi-pass membrane protein</topology>
    </subcellularLocation>
</comment>
<feature type="domain" description="Response regulatory" evidence="19">
    <location>
        <begin position="555"/>
        <end position="674"/>
    </location>
</feature>
<dbReference type="Pfam" id="PF00512">
    <property type="entry name" value="HisKA"/>
    <property type="match status" value="1"/>
</dbReference>
<dbReference type="CDD" id="cd16922">
    <property type="entry name" value="HATPase_EvgS-ArcB-TorS-like"/>
    <property type="match status" value="1"/>
</dbReference>
<dbReference type="SUPFAM" id="SSF47384">
    <property type="entry name" value="Homodimeric domain of signal transducing histidine kinase"/>
    <property type="match status" value="1"/>
</dbReference>
<dbReference type="InterPro" id="IPR011006">
    <property type="entry name" value="CheY-like_superfamily"/>
</dbReference>
<dbReference type="PANTHER" id="PTHR43047:SF72">
    <property type="entry name" value="OSMOSENSING HISTIDINE PROTEIN KINASE SLN1"/>
    <property type="match status" value="1"/>
</dbReference>
<dbReference type="SUPFAM" id="SSF55874">
    <property type="entry name" value="ATPase domain of HSP90 chaperone/DNA topoisomerase II/histidine kinase"/>
    <property type="match status" value="1"/>
</dbReference>
<keyword evidence="4" id="KW-1003">Cell membrane</keyword>
<dbReference type="InterPro" id="IPR003594">
    <property type="entry name" value="HATPase_dom"/>
</dbReference>
<keyword evidence="6 15" id="KW-0597">Phosphoprotein</keyword>
<evidence type="ECO:0000256" key="16">
    <source>
        <dbReference type="SAM" id="Coils"/>
    </source>
</evidence>
<dbReference type="STRING" id="1080227.A8L45_11645"/>
<evidence type="ECO:0000256" key="11">
    <source>
        <dbReference type="ARBA" id="ARBA00022989"/>
    </source>
</evidence>
<evidence type="ECO:0000256" key="6">
    <source>
        <dbReference type="ARBA" id="ARBA00022553"/>
    </source>
</evidence>
<keyword evidence="11 17" id="KW-1133">Transmembrane helix</keyword>
<dbReference type="PROSITE" id="PS50109">
    <property type="entry name" value="HIS_KIN"/>
    <property type="match status" value="1"/>
</dbReference>
<dbReference type="Proteomes" id="UP000094936">
    <property type="component" value="Unassembled WGS sequence"/>
</dbReference>
<dbReference type="InterPro" id="IPR008207">
    <property type="entry name" value="Sig_transdc_His_kin_Hpt_dom"/>
</dbReference>
<dbReference type="Gene3D" id="1.20.120.160">
    <property type="entry name" value="HPT domain"/>
    <property type="match status" value="1"/>
</dbReference>
<keyword evidence="16" id="KW-0175">Coiled coil</keyword>
<dbReference type="SUPFAM" id="SSF47226">
    <property type="entry name" value="Histidine-containing phosphotransfer domain, HPT domain"/>
    <property type="match status" value="1"/>
</dbReference>
<evidence type="ECO:0000256" key="14">
    <source>
        <dbReference type="PROSITE-ProRule" id="PRU00110"/>
    </source>
</evidence>
<protein>
    <recommendedName>
        <fullName evidence="3">histidine kinase</fullName>
        <ecNumber evidence="3">2.7.13.3</ecNumber>
    </recommendedName>
</protein>
<evidence type="ECO:0000256" key="13">
    <source>
        <dbReference type="ARBA" id="ARBA00023136"/>
    </source>
</evidence>
<gene>
    <name evidence="21" type="ORF">A8L45_11645</name>
</gene>
<evidence type="ECO:0000259" key="18">
    <source>
        <dbReference type="PROSITE" id="PS50109"/>
    </source>
</evidence>